<dbReference type="InterPro" id="IPR011009">
    <property type="entry name" value="Kinase-like_dom_sf"/>
</dbReference>
<name>A0A2H0U865_9BACT</name>
<dbReference type="GO" id="GO:0004672">
    <property type="term" value="F:protein kinase activity"/>
    <property type="evidence" value="ECO:0007669"/>
    <property type="project" value="InterPro"/>
</dbReference>
<dbReference type="Proteomes" id="UP000231379">
    <property type="component" value="Unassembled WGS sequence"/>
</dbReference>
<sequence length="418" mass="48419">MEPLGVKEREIHKALPVPPFAQLVYVNKRNGKKRRYFGIIHHYDYAEPYAGKFEKRITEHALPRHLPRKPHEVDYLQEEKAERHRNVQRIRPLIPAPKRTPHSYSIYAAAVFRVWGCLQYNGEMAIDSLSPNGKRQIEKLETAIEAHLSKLPQDLREPWEKEFADTPDAKLPRLESRLRSFLQERSSVKHEIPPLFPDAEHLIADPSHIDKTLRIVRQAERDPALFVGEGRVARVYKSPLNATICYKVVHNVSAYEQWNSVDKEGRYLEKLENVSVRGVRTPHISGIIDRPDIKVIIMEYLDAKSIEKALADDDQILRDIDATKFFGRLREYIAEMHDKHHIYHRDLHEGNILIGKDGTPYVIDFGCAAISIDPEAAYEGYDKFGHKTHYFISDEQRLASVEKKVNERRHSTAATQLL</sequence>
<dbReference type="AlphaFoldDB" id="A0A2H0U865"/>
<evidence type="ECO:0000313" key="2">
    <source>
        <dbReference type="EMBL" id="PIR82598.1"/>
    </source>
</evidence>
<evidence type="ECO:0000313" key="3">
    <source>
        <dbReference type="Proteomes" id="UP000231379"/>
    </source>
</evidence>
<reference evidence="3" key="1">
    <citation type="submission" date="2017-09" db="EMBL/GenBank/DDBJ databases">
        <title>Depth-based differentiation of microbial function through sediment-hosted aquifers and enrichment of novel symbionts in the deep terrestrial subsurface.</title>
        <authorList>
            <person name="Probst A.J."/>
            <person name="Ladd B."/>
            <person name="Jarett J.K."/>
            <person name="Geller-Mcgrath D.E."/>
            <person name="Sieber C.M.K."/>
            <person name="Emerson J.B."/>
            <person name="Anantharaman K."/>
            <person name="Thomas B.C."/>
            <person name="Malmstrom R."/>
            <person name="Stieglmeier M."/>
            <person name="Klingl A."/>
            <person name="Woyke T."/>
            <person name="Ryan C.M."/>
            <person name="Banfield J.F."/>
        </authorList>
    </citation>
    <scope>NUCLEOTIDE SEQUENCE [LARGE SCALE GENOMIC DNA]</scope>
</reference>
<dbReference type="PROSITE" id="PS50011">
    <property type="entry name" value="PROTEIN_KINASE_DOM"/>
    <property type="match status" value="1"/>
</dbReference>
<dbReference type="Gene3D" id="1.10.510.10">
    <property type="entry name" value="Transferase(Phosphotransferase) domain 1"/>
    <property type="match status" value="1"/>
</dbReference>
<gene>
    <name evidence="2" type="ORF">COU20_01385</name>
</gene>
<dbReference type="SUPFAM" id="SSF56112">
    <property type="entry name" value="Protein kinase-like (PK-like)"/>
    <property type="match status" value="1"/>
</dbReference>
<dbReference type="EMBL" id="PFBM01000010">
    <property type="protein sequence ID" value="PIR82598.1"/>
    <property type="molecule type" value="Genomic_DNA"/>
</dbReference>
<dbReference type="GO" id="GO:0005524">
    <property type="term" value="F:ATP binding"/>
    <property type="evidence" value="ECO:0007669"/>
    <property type="project" value="InterPro"/>
</dbReference>
<proteinExistence type="predicted"/>
<dbReference type="InterPro" id="IPR000719">
    <property type="entry name" value="Prot_kinase_dom"/>
</dbReference>
<feature type="domain" description="Protein kinase" evidence="1">
    <location>
        <begin position="221"/>
        <end position="418"/>
    </location>
</feature>
<organism evidence="2 3">
    <name type="scientific">Candidatus Kaiserbacteria bacterium CG10_big_fil_rev_8_21_14_0_10_59_10</name>
    <dbReference type="NCBI Taxonomy" id="1974612"/>
    <lineage>
        <taxon>Bacteria</taxon>
        <taxon>Candidatus Kaiseribacteriota</taxon>
    </lineage>
</organism>
<evidence type="ECO:0000259" key="1">
    <source>
        <dbReference type="PROSITE" id="PS50011"/>
    </source>
</evidence>
<dbReference type="Pfam" id="PF00069">
    <property type="entry name" value="Pkinase"/>
    <property type="match status" value="1"/>
</dbReference>
<accession>A0A2H0U865</accession>
<protein>
    <recommendedName>
        <fullName evidence="1">Protein kinase domain-containing protein</fullName>
    </recommendedName>
</protein>
<comment type="caution">
    <text evidence="2">The sequence shown here is derived from an EMBL/GenBank/DDBJ whole genome shotgun (WGS) entry which is preliminary data.</text>
</comment>